<dbReference type="AlphaFoldDB" id="A0A423V8T3"/>
<dbReference type="PANTHER" id="PTHR11042:SF196">
    <property type="entry name" value="MITOSIS INHIBITOR PROTEIN KINASE SWE1"/>
    <property type="match status" value="1"/>
</dbReference>
<comment type="similarity">
    <text evidence="5">Belongs to the protein kinase superfamily. Ser/Thr protein kinase family. GCN2 subfamily.</text>
</comment>
<dbReference type="Pfam" id="PF00069">
    <property type="entry name" value="Pkinase"/>
    <property type="match status" value="1"/>
</dbReference>
<keyword evidence="3" id="KW-0418">Kinase</keyword>
<feature type="compositionally biased region" description="Low complexity" evidence="6">
    <location>
        <begin position="384"/>
        <end position="399"/>
    </location>
</feature>
<reference evidence="8 9" key="1">
    <citation type="submission" date="2015-09" db="EMBL/GenBank/DDBJ databases">
        <title>Host preference determinants of Valsa canker pathogens revealed by comparative genomics.</title>
        <authorList>
            <person name="Yin Z."/>
            <person name="Huang L."/>
        </authorList>
    </citation>
    <scope>NUCLEOTIDE SEQUENCE [LARGE SCALE GENOMIC DNA]</scope>
    <source>
        <strain evidence="8 9">03-1</strain>
    </source>
</reference>
<proteinExistence type="inferred from homology"/>
<evidence type="ECO:0000256" key="6">
    <source>
        <dbReference type="SAM" id="MobiDB-lite"/>
    </source>
</evidence>
<evidence type="ECO:0000313" key="8">
    <source>
        <dbReference type="EMBL" id="ROV87211.1"/>
    </source>
</evidence>
<dbReference type="PANTHER" id="PTHR11042">
    <property type="entry name" value="EUKARYOTIC TRANSLATION INITIATION FACTOR 2-ALPHA KINASE EIF2-ALPHA KINASE -RELATED"/>
    <property type="match status" value="1"/>
</dbReference>
<dbReference type="GO" id="GO:0005524">
    <property type="term" value="F:ATP binding"/>
    <property type="evidence" value="ECO:0007669"/>
    <property type="project" value="UniProtKB-KW"/>
</dbReference>
<dbReference type="PROSITE" id="PS00108">
    <property type="entry name" value="PROTEIN_KINASE_ST"/>
    <property type="match status" value="1"/>
</dbReference>
<dbReference type="InterPro" id="IPR011009">
    <property type="entry name" value="Kinase-like_dom_sf"/>
</dbReference>
<feature type="compositionally biased region" description="Basic and acidic residues" evidence="6">
    <location>
        <begin position="515"/>
        <end position="529"/>
    </location>
</feature>
<dbReference type="Proteomes" id="UP000283895">
    <property type="component" value="Unassembled WGS sequence"/>
</dbReference>
<dbReference type="GO" id="GO:0004713">
    <property type="term" value="F:protein tyrosine kinase activity"/>
    <property type="evidence" value="ECO:0007669"/>
    <property type="project" value="TreeGrafter"/>
</dbReference>
<dbReference type="SMART" id="SM00220">
    <property type="entry name" value="S_TKc"/>
    <property type="match status" value="1"/>
</dbReference>
<keyword evidence="2" id="KW-0547">Nucleotide-binding</keyword>
<dbReference type="OrthoDB" id="5337378at2759"/>
<evidence type="ECO:0000256" key="1">
    <source>
        <dbReference type="ARBA" id="ARBA00022679"/>
    </source>
</evidence>
<protein>
    <recommendedName>
        <fullName evidence="7">Protein kinase domain-containing protein</fullName>
    </recommendedName>
</protein>
<dbReference type="Gene3D" id="3.30.200.20">
    <property type="entry name" value="Phosphorylase Kinase, domain 1"/>
    <property type="match status" value="1"/>
</dbReference>
<evidence type="ECO:0000256" key="4">
    <source>
        <dbReference type="ARBA" id="ARBA00022840"/>
    </source>
</evidence>
<dbReference type="PROSITE" id="PS50011">
    <property type="entry name" value="PROTEIN_KINASE_DOM"/>
    <property type="match status" value="1"/>
</dbReference>
<dbReference type="EMBL" id="LKEA01000102">
    <property type="protein sequence ID" value="ROV87211.1"/>
    <property type="molecule type" value="Genomic_DNA"/>
</dbReference>
<evidence type="ECO:0000256" key="5">
    <source>
        <dbReference type="ARBA" id="ARBA00037982"/>
    </source>
</evidence>
<evidence type="ECO:0000259" key="7">
    <source>
        <dbReference type="PROSITE" id="PS50011"/>
    </source>
</evidence>
<accession>A0A423V8T3</accession>
<feature type="region of interest" description="Disordered" evidence="6">
    <location>
        <begin position="267"/>
        <end position="550"/>
    </location>
</feature>
<name>A0A423V8T3_9PEZI</name>
<feature type="compositionally biased region" description="Polar residues" evidence="6">
    <location>
        <begin position="1"/>
        <end position="18"/>
    </location>
</feature>
<keyword evidence="9" id="KW-1185">Reference proteome</keyword>
<feature type="compositionally biased region" description="Low complexity" evidence="6">
    <location>
        <begin position="133"/>
        <end position="152"/>
    </location>
</feature>
<evidence type="ECO:0000256" key="3">
    <source>
        <dbReference type="ARBA" id="ARBA00022777"/>
    </source>
</evidence>
<dbReference type="GO" id="GO:0110031">
    <property type="term" value="P:negative regulation of G2/MI transition of meiotic cell cycle"/>
    <property type="evidence" value="ECO:0007669"/>
    <property type="project" value="TreeGrafter"/>
</dbReference>
<dbReference type="Gene3D" id="1.10.510.10">
    <property type="entry name" value="Transferase(Phosphotransferase) domain 1"/>
    <property type="match status" value="1"/>
</dbReference>
<feature type="compositionally biased region" description="Low complexity" evidence="6">
    <location>
        <begin position="78"/>
        <end position="89"/>
    </location>
</feature>
<comment type="caution">
    <text evidence="8">The sequence shown here is derived from an EMBL/GenBank/DDBJ whole genome shotgun (WGS) entry which is preliminary data.</text>
</comment>
<feature type="region of interest" description="Disordered" evidence="6">
    <location>
        <begin position="642"/>
        <end position="682"/>
    </location>
</feature>
<dbReference type="InterPro" id="IPR050339">
    <property type="entry name" value="CC_SR_Kinase"/>
</dbReference>
<feature type="region of interest" description="Disordered" evidence="6">
    <location>
        <begin position="1"/>
        <end position="236"/>
    </location>
</feature>
<feature type="compositionally biased region" description="Basic and acidic residues" evidence="6">
    <location>
        <begin position="267"/>
        <end position="284"/>
    </location>
</feature>
<keyword evidence="1" id="KW-0808">Transferase</keyword>
<dbReference type="InterPro" id="IPR008271">
    <property type="entry name" value="Ser/Thr_kinase_AS"/>
</dbReference>
<evidence type="ECO:0000256" key="2">
    <source>
        <dbReference type="ARBA" id="ARBA00022741"/>
    </source>
</evidence>
<gene>
    <name evidence="8" type="ORF">VMCG_10832</name>
</gene>
<dbReference type="FunFam" id="1.10.510.10:FF:000536">
    <property type="entry name" value="Cyclin-dependent kinase WEE1"/>
    <property type="match status" value="1"/>
</dbReference>
<dbReference type="InterPro" id="IPR000719">
    <property type="entry name" value="Prot_kinase_dom"/>
</dbReference>
<dbReference type="SUPFAM" id="SSF56112">
    <property type="entry name" value="Protein kinase-like (PK-like)"/>
    <property type="match status" value="1"/>
</dbReference>
<feature type="compositionally biased region" description="Acidic residues" evidence="6">
    <location>
        <begin position="1057"/>
        <end position="1068"/>
    </location>
</feature>
<dbReference type="GO" id="GO:0005634">
    <property type="term" value="C:nucleus"/>
    <property type="evidence" value="ECO:0007669"/>
    <property type="project" value="TreeGrafter"/>
</dbReference>
<sequence length="1176" mass="128281">MSYSNSSGGTLTLPSPNSVHHVDVTTAVRSLRRSLSRSPSKFNIVRGSSKSPDRSSSPNSPSPCRIIQRPMPPSSAPQLSHQYSQSHLSTPFRSGVKLSLRSVKPKAASAKPAYRTTRLSPKSPVRCVLSNTTDSGNSTIPSSSPSSDEFSGQENNRFADFPPTISPTSRKSSERYQSRHSKHIDIPGATKNSFPRLFDSKPDPNTSTSVSPLKRSDALMNTDRAQVGNPVAKRRSLHGKSLFSTHDSTVFDSQSPVPEGFEIHEDDNKEHELDTGPSLSRDDPASPTPAEMPRRADSLRKSTLQQRQGDRSSWGRRQGEKHLAEMGAEVSTPKPRNRPRVSLDQFVQPALPRDSPFSARSPLPNPSLHMLDRPSHAPQRHPLSRSLTNSSSNSSLADDSPSHIPVHYERPKHSFAKSMPVGARPPLDGGNRNAATPAYKSARPFQDAFKSTGLISKVNRNPEQEPTYRGVKQIMPDTPCKKPIYPSNTYPSSSGGGKSRQRHSFGSPSSPFAPVRKENFVLGDPDKRASLFKPFQPGQPRKGSIFNFDSDIDSPDLADNIEFPPTPTKSVLFRSLGNSKSVGETPFTRSLPAPLTVAGFRDARPMPEPMCKSTPFKKSSTDTGVADRRHFEAANTTAVLEGDISPPLSDSVHSFSKSRARRGSHTTPKPLKLHSTTPSLSSQKKVEFAKTTFVITASPLAPLEKLGAASPKTPRENSNFIPLDPSSLTISNHGAPNNATLGSSFPPATPTTRQVDHFGFADRRASITPVNGPGPSDVDMVLSSRFDQVELIGKGEFSQVFKVKDSGEQQSAAALGGTPGTPPTPSQARVFAVKKTRLPFFGAKDRESKLREVRILQTLRGRPHVLQYVDSWEKQFHLYIQTEYCEEGSLSGFLGTVGSAGRLDDFRIWKILVEACMGLQSIHDAGLIHLDIKPDNILIDYEGTLKIGDFGMATKWPAARGIEGEGDRRYIAPEILQGEYDMPADVFALGLILFEIASNVWLPDNGPHWLALREGNFAGVPTGPLTGSESDALVRDATGMPIVGDIDITSGVSPLPQDEEDPGEEGPDAGDNSQSFPFNFSMSPTHDASNLFAIPKRGDIRHPPEFMVEAEHPDSLDQVVQWMLAPNPDKRPTVEEVLDFDSAKWVITHRRAGATVFEGNWGPQDDGQIDTEMMDV</sequence>
<keyword evidence="4" id="KW-0067">ATP-binding</keyword>
<dbReference type="STRING" id="356882.A0A423V8T3"/>
<feature type="region of interest" description="Disordered" evidence="6">
    <location>
        <begin position="600"/>
        <end position="624"/>
    </location>
</feature>
<dbReference type="GO" id="GO:0005737">
    <property type="term" value="C:cytoplasm"/>
    <property type="evidence" value="ECO:0007669"/>
    <property type="project" value="TreeGrafter"/>
</dbReference>
<feature type="region of interest" description="Disordered" evidence="6">
    <location>
        <begin position="1045"/>
        <end position="1080"/>
    </location>
</feature>
<evidence type="ECO:0000313" key="9">
    <source>
        <dbReference type="Proteomes" id="UP000283895"/>
    </source>
</evidence>
<feature type="domain" description="Protein kinase" evidence="7">
    <location>
        <begin position="786"/>
        <end position="1146"/>
    </location>
</feature>
<organism evidence="8 9">
    <name type="scientific">Cytospora schulzeri</name>
    <dbReference type="NCBI Taxonomy" id="448051"/>
    <lineage>
        <taxon>Eukaryota</taxon>
        <taxon>Fungi</taxon>
        <taxon>Dikarya</taxon>
        <taxon>Ascomycota</taxon>
        <taxon>Pezizomycotina</taxon>
        <taxon>Sordariomycetes</taxon>
        <taxon>Sordariomycetidae</taxon>
        <taxon>Diaporthales</taxon>
        <taxon>Cytosporaceae</taxon>
        <taxon>Cytospora</taxon>
    </lineage>
</organism>
<feature type="compositionally biased region" description="Low complexity" evidence="6">
    <location>
        <begin position="48"/>
        <end position="63"/>
    </location>
</feature>